<evidence type="ECO:0008006" key="4">
    <source>
        <dbReference type="Google" id="ProtNLM"/>
    </source>
</evidence>
<sequence length="268" mass="28807">MEIAKLILEYVDTLAWPVVLGGVVLLFRKQIASKIDTLREVTTPVGSGRFDSEAAQAEQAAGEAAERTSEKVAGEDKEHPLGEATSNMPTPDKPGLPKERPIPVDPESNAVDAELSRLALRNALSSAISTLLADPDFDAAESVVSASPQSAVIVAFKELESVAVAAWTIDNMEPPLRSRNMMLRSVMKVGALSEFAGVTQDLIRLRNDVVHTKDVDVTPAGALDYITACQQVVAAIRNWALSKARHPSRSAMLSEFFKALDQTKDGDS</sequence>
<dbReference type="OrthoDB" id="4339059at2"/>
<accession>A0A3L8PRS4</accession>
<dbReference type="RefSeq" id="WP_121793657.1">
    <property type="nucleotide sequence ID" value="NZ_RDBF01000003.1"/>
</dbReference>
<gene>
    <name evidence="2" type="ORF">D9V41_06195</name>
</gene>
<dbReference type="Proteomes" id="UP000282515">
    <property type="component" value="Unassembled WGS sequence"/>
</dbReference>
<evidence type="ECO:0000313" key="2">
    <source>
        <dbReference type="EMBL" id="RLV56652.1"/>
    </source>
</evidence>
<evidence type="ECO:0000256" key="1">
    <source>
        <dbReference type="SAM" id="MobiDB-lite"/>
    </source>
</evidence>
<proteinExistence type="predicted"/>
<comment type="caution">
    <text evidence="2">The sequence shown here is derived from an EMBL/GenBank/DDBJ whole genome shotgun (WGS) entry which is preliminary data.</text>
</comment>
<feature type="region of interest" description="Disordered" evidence="1">
    <location>
        <begin position="44"/>
        <end position="105"/>
    </location>
</feature>
<feature type="compositionally biased region" description="Low complexity" evidence="1">
    <location>
        <begin position="53"/>
        <end position="63"/>
    </location>
</feature>
<protein>
    <recommendedName>
        <fullName evidence="4">DUF4145 domain-containing protein</fullName>
    </recommendedName>
</protein>
<dbReference type="EMBL" id="RDBF01000003">
    <property type="protein sequence ID" value="RLV56652.1"/>
    <property type="molecule type" value="Genomic_DNA"/>
</dbReference>
<name>A0A3L8PRS4_9ACTN</name>
<feature type="compositionally biased region" description="Basic and acidic residues" evidence="1">
    <location>
        <begin position="64"/>
        <end position="81"/>
    </location>
</feature>
<dbReference type="AlphaFoldDB" id="A0A3L8PRS4"/>
<organism evidence="2 3">
    <name type="scientific">Aeromicrobium phragmitis</name>
    <dbReference type="NCBI Taxonomy" id="2478914"/>
    <lineage>
        <taxon>Bacteria</taxon>
        <taxon>Bacillati</taxon>
        <taxon>Actinomycetota</taxon>
        <taxon>Actinomycetes</taxon>
        <taxon>Propionibacteriales</taxon>
        <taxon>Nocardioidaceae</taxon>
        <taxon>Aeromicrobium</taxon>
    </lineage>
</organism>
<evidence type="ECO:0000313" key="3">
    <source>
        <dbReference type="Proteomes" id="UP000282515"/>
    </source>
</evidence>
<keyword evidence="3" id="KW-1185">Reference proteome</keyword>
<reference evidence="2 3" key="1">
    <citation type="submission" date="2018-10" db="EMBL/GenBank/DDBJ databases">
        <title>Aeromicrobium sp. 9W16Y-2 whole genome shotgun sequence.</title>
        <authorList>
            <person name="Li F."/>
        </authorList>
    </citation>
    <scope>NUCLEOTIDE SEQUENCE [LARGE SCALE GENOMIC DNA]</scope>
    <source>
        <strain evidence="2 3">9W16Y-2</strain>
    </source>
</reference>